<dbReference type="EnsemblPlants" id="OB06G12840.1">
    <property type="protein sequence ID" value="OB06G12840.1"/>
    <property type="gene ID" value="OB06G12840"/>
</dbReference>
<accession>J3MB90</accession>
<name>J3MB90_ORYBR</name>
<dbReference type="InterPro" id="IPR045501">
    <property type="entry name" value="DUF6490"/>
</dbReference>
<reference evidence="1" key="2">
    <citation type="submission" date="2013-04" db="UniProtKB">
        <authorList>
            <consortium name="EnsemblPlants"/>
        </authorList>
    </citation>
    <scope>IDENTIFICATION</scope>
</reference>
<protein>
    <submittedName>
        <fullName evidence="1">Uncharacterized protein</fullName>
    </submittedName>
</protein>
<evidence type="ECO:0000313" key="2">
    <source>
        <dbReference type="Proteomes" id="UP000006038"/>
    </source>
</evidence>
<dbReference type="Gramene" id="OB06G12840.1">
    <property type="protein sequence ID" value="OB06G12840.1"/>
    <property type="gene ID" value="OB06G12840"/>
</dbReference>
<evidence type="ECO:0000313" key="1">
    <source>
        <dbReference type="EnsemblPlants" id="OB06G12840.1"/>
    </source>
</evidence>
<proteinExistence type="predicted"/>
<reference evidence="1" key="1">
    <citation type="journal article" date="2013" name="Nat. Commun.">
        <title>Whole-genome sequencing of Oryza brachyantha reveals mechanisms underlying Oryza genome evolution.</title>
        <authorList>
            <person name="Chen J."/>
            <person name="Huang Q."/>
            <person name="Gao D."/>
            <person name="Wang J."/>
            <person name="Lang Y."/>
            <person name="Liu T."/>
            <person name="Li B."/>
            <person name="Bai Z."/>
            <person name="Luis Goicoechea J."/>
            <person name="Liang C."/>
            <person name="Chen C."/>
            <person name="Zhang W."/>
            <person name="Sun S."/>
            <person name="Liao Y."/>
            <person name="Zhang X."/>
            <person name="Yang L."/>
            <person name="Song C."/>
            <person name="Wang M."/>
            <person name="Shi J."/>
            <person name="Liu G."/>
            <person name="Liu J."/>
            <person name="Zhou H."/>
            <person name="Zhou W."/>
            <person name="Yu Q."/>
            <person name="An N."/>
            <person name="Chen Y."/>
            <person name="Cai Q."/>
            <person name="Wang B."/>
            <person name="Liu B."/>
            <person name="Min J."/>
            <person name="Huang Y."/>
            <person name="Wu H."/>
            <person name="Li Z."/>
            <person name="Zhang Y."/>
            <person name="Yin Y."/>
            <person name="Song W."/>
            <person name="Jiang J."/>
            <person name="Jackson S.A."/>
            <person name="Wing R.A."/>
            <person name="Wang J."/>
            <person name="Chen M."/>
        </authorList>
    </citation>
    <scope>NUCLEOTIDE SEQUENCE [LARGE SCALE GENOMIC DNA]</scope>
    <source>
        <strain evidence="1">cv. IRGC 101232</strain>
    </source>
</reference>
<dbReference type="AlphaFoldDB" id="J3MB90"/>
<dbReference type="Proteomes" id="UP000006038">
    <property type="component" value="Chromosome 6"/>
</dbReference>
<keyword evidence="2" id="KW-1185">Reference proteome</keyword>
<organism evidence="1">
    <name type="scientific">Oryza brachyantha</name>
    <name type="common">malo sina</name>
    <dbReference type="NCBI Taxonomy" id="4533"/>
    <lineage>
        <taxon>Eukaryota</taxon>
        <taxon>Viridiplantae</taxon>
        <taxon>Streptophyta</taxon>
        <taxon>Embryophyta</taxon>
        <taxon>Tracheophyta</taxon>
        <taxon>Spermatophyta</taxon>
        <taxon>Magnoliopsida</taxon>
        <taxon>Liliopsida</taxon>
        <taxon>Poales</taxon>
        <taxon>Poaceae</taxon>
        <taxon>BOP clade</taxon>
        <taxon>Oryzoideae</taxon>
        <taxon>Oryzeae</taxon>
        <taxon>Oryzinae</taxon>
        <taxon>Oryza</taxon>
    </lineage>
</organism>
<dbReference type="Pfam" id="PF20100">
    <property type="entry name" value="DUF6490"/>
    <property type="match status" value="1"/>
</dbReference>
<dbReference type="HOGENOM" id="CLU_1930782_0_0_1"/>
<sequence>MAQTRTATRSGMSGASLAANIDRHSSRYVWAARGQLKRAVWALSTLLTAMFTWNVEADRPSAWISRASLGILTVNSIGPRLLPLQGQGDAASTFHWGEELSNLNGIEHNFNRFRVQRANSLQVPGSTLLAH</sequence>